<evidence type="ECO:0000313" key="4">
    <source>
        <dbReference type="Proteomes" id="UP000194137"/>
    </source>
</evidence>
<dbReference type="GO" id="GO:0003700">
    <property type="term" value="F:DNA-binding transcription factor activity"/>
    <property type="evidence" value="ECO:0007669"/>
    <property type="project" value="InterPro"/>
</dbReference>
<evidence type="ECO:0000313" key="3">
    <source>
        <dbReference type="EMBL" id="ARQ02043.1"/>
    </source>
</evidence>
<evidence type="ECO:0000256" key="1">
    <source>
        <dbReference type="SAM" id="MobiDB-lite"/>
    </source>
</evidence>
<dbReference type="EMBL" id="CP021112">
    <property type="protein sequence ID" value="ARQ02043.1"/>
    <property type="molecule type" value="Genomic_DNA"/>
</dbReference>
<protein>
    <recommendedName>
        <fullName evidence="2">HTH marR-type domain-containing protein</fullName>
    </recommendedName>
</protein>
<reference evidence="3 4" key="1">
    <citation type="submission" date="2017-05" db="EMBL/GenBank/DDBJ databases">
        <title>Full genome sequence of Pseudorhodoplanes sinuspersici.</title>
        <authorList>
            <person name="Dastgheib S.M.M."/>
            <person name="Shavandi M."/>
            <person name="Tirandaz H."/>
        </authorList>
    </citation>
    <scope>NUCLEOTIDE SEQUENCE [LARGE SCALE GENOMIC DNA]</scope>
    <source>
        <strain evidence="3 4">RIPI110</strain>
    </source>
</reference>
<dbReference type="InterPro" id="IPR036388">
    <property type="entry name" value="WH-like_DNA-bd_sf"/>
</dbReference>
<feature type="domain" description="HTH marR-type" evidence="2">
    <location>
        <begin position="63"/>
        <end position="126"/>
    </location>
</feature>
<dbReference type="RefSeq" id="WP_086090436.1">
    <property type="nucleotide sequence ID" value="NZ_CP021112.1"/>
</dbReference>
<dbReference type="PIRSF" id="PIRSF036158">
    <property type="entry name" value="UCP036158_MarR"/>
    <property type="match status" value="1"/>
</dbReference>
<keyword evidence="4" id="KW-1185">Reference proteome</keyword>
<evidence type="ECO:0000259" key="2">
    <source>
        <dbReference type="Pfam" id="PF13463"/>
    </source>
</evidence>
<dbReference type="Pfam" id="PF13463">
    <property type="entry name" value="HTH_27"/>
    <property type="match status" value="1"/>
</dbReference>
<dbReference type="AlphaFoldDB" id="A0A1W6ZXK9"/>
<dbReference type="Gene3D" id="1.10.10.10">
    <property type="entry name" value="Winged helix-like DNA-binding domain superfamily/Winged helix DNA-binding domain"/>
    <property type="match status" value="1"/>
</dbReference>
<feature type="compositionally biased region" description="Basic and acidic residues" evidence="1">
    <location>
        <begin position="188"/>
        <end position="206"/>
    </location>
</feature>
<gene>
    <name evidence="3" type="ORF">CAK95_25285</name>
</gene>
<dbReference type="InterPro" id="IPR036390">
    <property type="entry name" value="WH_DNA-bd_sf"/>
</dbReference>
<dbReference type="InterPro" id="IPR014601">
    <property type="entry name" value="Trans_reg_MarR_HTH"/>
</dbReference>
<feature type="region of interest" description="Disordered" evidence="1">
    <location>
        <begin position="180"/>
        <end position="206"/>
    </location>
</feature>
<name>A0A1W6ZXK9_9HYPH</name>
<proteinExistence type="predicted"/>
<accession>A0A1W6ZXK9</accession>
<sequence length="206" mass="23014">MPKNSRRSAGDRSKPIDRSWHLARTAQEMDVAELEYALIRCWEGFGHWQAECLASVAEFSASGPDNALLHMIRMNDRPKSLRDLAHMANRDDIPNLQYSLRKLIKGGLVTRSGSGRSGVTYETTALGKTVTDRYADVRAHLLIEAVARVPDLAKRLQDVVHTLDLMTGIYEQAARAAATHRHRAGRLGQEKLGQEKLGQETSDQEK</sequence>
<organism evidence="3 4">
    <name type="scientific">Pseudorhodoplanes sinuspersici</name>
    <dbReference type="NCBI Taxonomy" id="1235591"/>
    <lineage>
        <taxon>Bacteria</taxon>
        <taxon>Pseudomonadati</taxon>
        <taxon>Pseudomonadota</taxon>
        <taxon>Alphaproteobacteria</taxon>
        <taxon>Hyphomicrobiales</taxon>
        <taxon>Pseudorhodoplanes</taxon>
    </lineage>
</organism>
<dbReference type="OrthoDB" id="4550442at2"/>
<dbReference type="KEGG" id="psin:CAK95_25285"/>
<dbReference type="InterPro" id="IPR000835">
    <property type="entry name" value="HTH_MarR-typ"/>
</dbReference>
<dbReference type="Proteomes" id="UP000194137">
    <property type="component" value="Chromosome"/>
</dbReference>
<dbReference type="SUPFAM" id="SSF46785">
    <property type="entry name" value="Winged helix' DNA-binding domain"/>
    <property type="match status" value="1"/>
</dbReference>